<protein>
    <submittedName>
        <fullName evidence="1">Uncharacterized protein</fullName>
    </submittedName>
</protein>
<reference evidence="1 2" key="1">
    <citation type="journal article" date="2021" name="Hortic Res">
        <title>High-quality reference genome and annotation aids understanding of berry development for evergreen blueberry (Vaccinium darrowii).</title>
        <authorList>
            <person name="Yu J."/>
            <person name="Hulse-Kemp A.M."/>
            <person name="Babiker E."/>
            <person name="Staton M."/>
        </authorList>
    </citation>
    <scope>NUCLEOTIDE SEQUENCE [LARGE SCALE GENOMIC DNA]</scope>
    <source>
        <strain evidence="2">cv. NJ 8807/NJ 8810</strain>
        <tissue evidence="1">Young leaf</tissue>
    </source>
</reference>
<proteinExistence type="predicted"/>
<organism evidence="1 2">
    <name type="scientific">Vaccinium darrowii</name>
    <dbReference type="NCBI Taxonomy" id="229202"/>
    <lineage>
        <taxon>Eukaryota</taxon>
        <taxon>Viridiplantae</taxon>
        <taxon>Streptophyta</taxon>
        <taxon>Embryophyta</taxon>
        <taxon>Tracheophyta</taxon>
        <taxon>Spermatophyta</taxon>
        <taxon>Magnoliopsida</taxon>
        <taxon>eudicotyledons</taxon>
        <taxon>Gunneridae</taxon>
        <taxon>Pentapetalae</taxon>
        <taxon>asterids</taxon>
        <taxon>Ericales</taxon>
        <taxon>Ericaceae</taxon>
        <taxon>Vaccinioideae</taxon>
        <taxon>Vaccinieae</taxon>
        <taxon>Vaccinium</taxon>
    </lineage>
</organism>
<keyword evidence="2" id="KW-1185">Reference proteome</keyword>
<evidence type="ECO:0000313" key="2">
    <source>
        <dbReference type="Proteomes" id="UP000828048"/>
    </source>
</evidence>
<gene>
    <name evidence="1" type="ORF">Vadar_014476</name>
</gene>
<comment type="caution">
    <text evidence="1">The sequence shown here is derived from an EMBL/GenBank/DDBJ whole genome shotgun (WGS) entry which is preliminary data.</text>
</comment>
<dbReference type="EMBL" id="CM037152">
    <property type="protein sequence ID" value="KAH7834274.1"/>
    <property type="molecule type" value="Genomic_DNA"/>
</dbReference>
<evidence type="ECO:0000313" key="1">
    <source>
        <dbReference type="EMBL" id="KAH7834274.1"/>
    </source>
</evidence>
<dbReference type="Proteomes" id="UP000828048">
    <property type="component" value="Chromosome 2"/>
</dbReference>
<name>A0ACB7X0S6_9ERIC</name>
<sequence>MCKDRRSVFENGDWVPVLGKKGVRTVREESHEGEVFIPVKRSKATGRRFAFVRYDCDISADVAIANAHGMWIEECKLFVKRASFGPGEKAEPHNQKMHFHRDHMKTNSHLLDSSPTGKRTKEDQLNMSMFQGKSYANAVKGVIEAKGLVKENVVTLRMQAEETDWLSTSAVAKSHLDVVVDDLAKNLNLELMLKVQVRSLGERNFLLSFPTIEDRNKMVQDNNFGRWFSFLQPWTGEAEGVERLAWLSCFGVPLNAWRQILFKSIGNIWGSFIGTDANTSKLSSFDKGRILIAIEAKSKIDSWINVDIKGVCYPIKVIEEDYIISNLLNEDGLSDSSSGDETDKKDADMDIPIEKKTNVVENMLEVGNANFTAAMTYQSRIDVDISSNSCVGDGFLALDDGKVMDNAEGDTVVDDSF</sequence>
<accession>A0ACB7X0S6</accession>